<dbReference type="EMBL" id="CAAALY010272724">
    <property type="protein sequence ID" value="VEL42123.1"/>
    <property type="molecule type" value="Genomic_DNA"/>
</dbReference>
<protein>
    <submittedName>
        <fullName evidence="1">Uncharacterized protein</fullName>
    </submittedName>
</protein>
<evidence type="ECO:0000313" key="1">
    <source>
        <dbReference type="EMBL" id="VEL42123.1"/>
    </source>
</evidence>
<proteinExistence type="predicted"/>
<keyword evidence="2" id="KW-1185">Reference proteome</keyword>
<comment type="caution">
    <text evidence="1">The sequence shown here is derived from an EMBL/GenBank/DDBJ whole genome shotgun (WGS) entry which is preliminary data.</text>
</comment>
<gene>
    <name evidence="1" type="ORF">PXEA_LOCUS35563</name>
</gene>
<dbReference type="AlphaFoldDB" id="A0A448XQ45"/>
<evidence type="ECO:0000313" key="2">
    <source>
        <dbReference type="Proteomes" id="UP000784294"/>
    </source>
</evidence>
<dbReference type="Proteomes" id="UP000784294">
    <property type="component" value="Unassembled WGS sequence"/>
</dbReference>
<reference evidence="1" key="1">
    <citation type="submission" date="2018-11" db="EMBL/GenBank/DDBJ databases">
        <authorList>
            <consortium name="Pathogen Informatics"/>
        </authorList>
    </citation>
    <scope>NUCLEOTIDE SEQUENCE</scope>
</reference>
<accession>A0A448XQ45</accession>
<organism evidence="1 2">
    <name type="scientific">Protopolystoma xenopodis</name>
    <dbReference type="NCBI Taxonomy" id="117903"/>
    <lineage>
        <taxon>Eukaryota</taxon>
        <taxon>Metazoa</taxon>
        <taxon>Spiralia</taxon>
        <taxon>Lophotrochozoa</taxon>
        <taxon>Platyhelminthes</taxon>
        <taxon>Monogenea</taxon>
        <taxon>Polyopisthocotylea</taxon>
        <taxon>Polystomatidea</taxon>
        <taxon>Polystomatidae</taxon>
        <taxon>Protopolystoma</taxon>
    </lineage>
</organism>
<name>A0A448XQ45_9PLAT</name>
<sequence length="183" mass="20785">MYHVHGPTLEMMMHTMDSGLGYPSSEAGGRGHKSIGQAPSGFSLPIFHIIELICLPCIPSHLRTSDTISIRPNHQLADCLNRLQDSLDELQVTESRVADHEDWLRCLEASLQKRLAAHLVAEDCDAREFAEWRDRLARVRQFEGNVGQMADMKLAEGRDEEAEKLSQFRNRIEVRYRALNVGF</sequence>